<reference evidence="2" key="1">
    <citation type="journal article" date="2020" name="Nature">
        <title>Giant virus diversity and host interactions through global metagenomics.</title>
        <authorList>
            <person name="Schulz F."/>
            <person name="Roux S."/>
            <person name="Paez-Espino D."/>
            <person name="Jungbluth S."/>
            <person name="Walsh D.A."/>
            <person name="Denef V.J."/>
            <person name="McMahon K.D."/>
            <person name="Konstantinidis K.T."/>
            <person name="Eloe-Fadrosh E.A."/>
            <person name="Kyrpides N.C."/>
            <person name="Woyke T."/>
        </authorList>
    </citation>
    <scope>NUCLEOTIDE SEQUENCE</scope>
    <source>
        <strain evidence="2">GVMAG-M-3300009155-2</strain>
    </source>
</reference>
<dbReference type="AlphaFoldDB" id="A0A6C0EQ01"/>
<feature type="region of interest" description="Disordered" evidence="1">
    <location>
        <begin position="217"/>
        <end position="273"/>
    </location>
</feature>
<name>A0A6C0EQ01_9ZZZZ</name>
<dbReference type="EMBL" id="MN738915">
    <property type="protein sequence ID" value="QHT31097.1"/>
    <property type="molecule type" value="Genomic_DNA"/>
</dbReference>
<organism evidence="2">
    <name type="scientific">viral metagenome</name>
    <dbReference type="NCBI Taxonomy" id="1070528"/>
    <lineage>
        <taxon>unclassified sequences</taxon>
        <taxon>metagenomes</taxon>
        <taxon>organismal metagenomes</taxon>
    </lineage>
</organism>
<accession>A0A6C0EQ01</accession>
<feature type="compositionally biased region" description="Basic residues" evidence="1">
    <location>
        <begin position="236"/>
        <end position="273"/>
    </location>
</feature>
<proteinExistence type="predicted"/>
<evidence type="ECO:0000256" key="1">
    <source>
        <dbReference type="SAM" id="MobiDB-lite"/>
    </source>
</evidence>
<protein>
    <submittedName>
        <fullName evidence="2">Uncharacterized protein</fullName>
    </submittedName>
</protein>
<sequence length="273" mass="31379">MAQYLNSASVSIQNIFNKLKGKFTDTFIKQTLKPGTYDKLNKDLEDYFIREGMSEDIAKQEELTNKLLLMEGLLYDKLHSNITMRLREDCDATDNDCIENDNLNVVANKYSNEITFAFYMLNKMMGRSDSEFTPPDENAKVLFLIELLCSSEPIEYRTVVREDLQVLLNNYCGLLEKPTPELPESVQPLSKKQKLAVPAGPSIRMVPGYPQQKFTVVQNEEPKQSIWKSMPPAGGKKGKRKSNKSRKSNKKSNKKLKQKKTMKHRKTKRSLKK</sequence>
<evidence type="ECO:0000313" key="2">
    <source>
        <dbReference type="EMBL" id="QHT31097.1"/>
    </source>
</evidence>